<comment type="caution">
    <text evidence="2">The sequence shown here is derived from an EMBL/GenBank/DDBJ whole genome shotgun (WGS) entry which is preliminary data.</text>
</comment>
<reference evidence="2 3" key="1">
    <citation type="submission" date="2018-05" db="EMBL/GenBank/DDBJ databases">
        <title>Rhodobacteraceae gen. nov., sp. nov. isolated from sea water.</title>
        <authorList>
            <person name="Ren Y."/>
        </authorList>
    </citation>
    <scope>NUCLEOTIDE SEQUENCE [LARGE SCALE GENOMIC DNA]</scope>
    <source>
        <strain evidence="2 3">TG-679</strain>
    </source>
</reference>
<evidence type="ECO:0000256" key="1">
    <source>
        <dbReference type="SAM" id="Coils"/>
    </source>
</evidence>
<keyword evidence="3" id="KW-1185">Reference proteome</keyword>
<evidence type="ECO:0000313" key="2">
    <source>
        <dbReference type="EMBL" id="PWR03133.1"/>
    </source>
</evidence>
<accession>A0A2V2LN29</accession>
<proteinExistence type="predicted"/>
<dbReference type="RefSeq" id="WP_109811167.1">
    <property type="nucleotide sequence ID" value="NZ_QGKU01000030.1"/>
</dbReference>
<sequence>MAEISDLEQRLAEALARMRRAHAATRQAFNAAQNRIAELEAAPPPAASEVSQDALAQAEAEIARLSAALEAEREQGASIARQAEADRAALAEARSEIEALRAAARLEKIQTGEDGEGASARLTALEQGIDQLRAVNAQLRQNNSALRKAHEAGMADPDLVNGALQLEIDALLAARAADRAEIDSILAALKPLVEETEDA</sequence>
<evidence type="ECO:0008006" key="4">
    <source>
        <dbReference type="Google" id="ProtNLM"/>
    </source>
</evidence>
<protein>
    <recommendedName>
        <fullName evidence="4">Colicin transporter</fullName>
    </recommendedName>
</protein>
<dbReference type="OrthoDB" id="7871100at2"/>
<evidence type="ECO:0000313" key="3">
    <source>
        <dbReference type="Proteomes" id="UP000245680"/>
    </source>
</evidence>
<name>A0A2V2LN29_9RHOB</name>
<organism evidence="2 3">
    <name type="scientific">Meridianimarinicoccus roseus</name>
    <dbReference type="NCBI Taxonomy" id="2072018"/>
    <lineage>
        <taxon>Bacteria</taxon>
        <taxon>Pseudomonadati</taxon>
        <taxon>Pseudomonadota</taxon>
        <taxon>Alphaproteobacteria</taxon>
        <taxon>Rhodobacterales</taxon>
        <taxon>Paracoccaceae</taxon>
        <taxon>Meridianimarinicoccus</taxon>
    </lineage>
</organism>
<dbReference type="Proteomes" id="UP000245680">
    <property type="component" value="Unassembled WGS sequence"/>
</dbReference>
<feature type="coiled-coil region" evidence="1">
    <location>
        <begin position="4"/>
        <end position="149"/>
    </location>
</feature>
<dbReference type="EMBL" id="QGKU01000030">
    <property type="protein sequence ID" value="PWR03133.1"/>
    <property type="molecule type" value="Genomic_DNA"/>
</dbReference>
<gene>
    <name evidence="2" type="ORF">DKT77_07905</name>
</gene>
<keyword evidence="1" id="KW-0175">Coiled coil</keyword>
<dbReference type="AlphaFoldDB" id="A0A2V2LN29"/>